<evidence type="ECO:0000313" key="1">
    <source>
        <dbReference type="EMBL" id="CAD9333167.1"/>
    </source>
</evidence>
<organism evidence="1">
    <name type="scientific">Trieres chinensis</name>
    <name type="common">Marine centric diatom</name>
    <name type="synonym">Odontella sinensis</name>
    <dbReference type="NCBI Taxonomy" id="1514140"/>
    <lineage>
        <taxon>Eukaryota</taxon>
        <taxon>Sar</taxon>
        <taxon>Stramenopiles</taxon>
        <taxon>Ochrophyta</taxon>
        <taxon>Bacillariophyta</taxon>
        <taxon>Mediophyceae</taxon>
        <taxon>Biddulphiophycidae</taxon>
        <taxon>Eupodiscales</taxon>
        <taxon>Parodontellaceae</taxon>
        <taxon>Trieres</taxon>
    </lineage>
</organism>
<protein>
    <submittedName>
        <fullName evidence="1">Uncharacterized protein</fullName>
    </submittedName>
</protein>
<accession>A0A7S1ZAC9</accession>
<dbReference type="AlphaFoldDB" id="A0A7S1ZAC9"/>
<name>A0A7S1ZAC9_TRICV</name>
<proteinExistence type="predicted"/>
<reference evidence="1" key="1">
    <citation type="submission" date="2021-01" db="EMBL/GenBank/DDBJ databases">
        <authorList>
            <person name="Corre E."/>
            <person name="Pelletier E."/>
            <person name="Niang G."/>
            <person name="Scheremetjew M."/>
            <person name="Finn R."/>
            <person name="Kale V."/>
            <person name="Holt S."/>
            <person name="Cochrane G."/>
            <person name="Meng A."/>
            <person name="Brown T."/>
            <person name="Cohen L."/>
        </authorList>
    </citation>
    <scope>NUCLEOTIDE SEQUENCE</scope>
    <source>
        <strain evidence="1">Grunow 1884</strain>
    </source>
</reference>
<gene>
    <name evidence="1" type="ORF">OSIN01602_LOCUS6971</name>
</gene>
<sequence>MNRYSNAQNLIANSGSRQISSPALAMARTVMIEEVGQNVAHVLSTISDYLSMTCTTSQMSTGKGPADNTSVLAGLLSGQQSYPNFQGNAIHKQFKSLGHNCESFKRPFEEAAAMDRKVKARTSAQQNMNG</sequence>
<dbReference type="EMBL" id="HBGO01012540">
    <property type="protein sequence ID" value="CAD9333167.1"/>
    <property type="molecule type" value="Transcribed_RNA"/>
</dbReference>